<accession>A0A329QY18</accession>
<dbReference type="Proteomes" id="UP000250642">
    <property type="component" value="Unassembled WGS sequence"/>
</dbReference>
<reference evidence="2 3" key="1">
    <citation type="submission" date="2018-04" db="EMBL/GenBank/DDBJ databases">
        <title>Paenibacillus taichungensis Genome sequencing and assembly.</title>
        <authorList>
            <person name="Xu J."/>
            <person name="Rensing C."/>
            <person name="Mazhar H.S."/>
        </authorList>
    </citation>
    <scope>NUCLEOTIDE SEQUENCE [LARGE SCALE GENOMIC DNA]</scope>
    <source>
        <strain evidence="2 3">NC1</strain>
    </source>
</reference>
<evidence type="ECO:0000313" key="2">
    <source>
        <dbReference type="EMBL" id="RAW15538.1"/>
    </source>
</evidence>
<name>A0A329QY18_9BACL</name>
<gene>
    <name evidence="2" type="ORF">DC345_12425</name>
</gene>
<organism evidence="2 3">
    <name type="scientific">Paenibacillus taichungensis</name>
    <dbReference type="NCBI Taxonomy" id="484184"/>
    <lineage>
        <taxon>Bacteria</taxon>
        <taxon>Bacillati</taxon>
        <taxon>Bacillota</taxon>
        <taxon>Bacilli</taxon>
        <taxon>Bacillales</taxon>
        <taxon>Paenibacillaceae</taxon>
        <taxon>Paenibacillus</taxon>
    </lineage>
</organism>
<sequence length="68" mass="7859">MSGNTQCPDFANHEWQDQIETHRQCSNNMEQIHNHCQNVQPPHKFHSVCYTSHLIILGNLSKEKKTSG</sequence>
<evidence type="ECO:0000259" key="1">
    <source>
        <dbReference type="Pfam" id="PF02177"/>
    </source>
</evidence>
<feature type="domain" description="Amyloidogenic glycoprotein heparin-binding" evidence="1">
    <location>
        <begin position="9"/>
        <end position="65"/>
    </location>
</feature>
<comment type="caution">
    <text evidence="2">The sequence shown here is derived from an EMBL/GenBank/DDBJ whole genome shotgun (WGS) entry which is preliminary data.</text>
</comment>
<proteinExistence type="predicted"/>
<evidence type="ECO:0000313" key="3">
    <source>
        <dbReference type="Proteomes" id="UP000250642"/>
    </source>
</evidence>
<dbReference type="InterPro" id="IPR036454">
    <property type="entry name" value="Amyloid_glyco_heparin-bd_sf"/>
</dbReference>
<dbReference type="SUPFAM" id="SSF56491">
    <property type="entry name" value="A heparin-binding domain"/>
    <property type="match status" value="1"/>
</dbReference>
<dbReference type="Pfam" id="PF02177">
    <property type="entry name" value="APP_N"/>
    <property type="match status" value="1"/>
</dbReference>
<dbReference type="GO" id="GO:0008201">
    <property type="term" value="F:heparin binding"/>
    <property type="evidence" value="ECO:0007669"/>
    <property type="project" value="InterPro"/>
</dbReference>
<dbReference type="AlphaFoldDB" id="A0A329QY18"/>
<dbReference type="InterPro" id="IPR015849">
    <property type="entry name" value="Amyloid_glyco_heparin-bd"/>
</dbReference>
<dbReference type="EMBL" id="QEVW01000007">
    <property type="protein sequence ID" value="RAW15538.1"/>
    <property type="molecule type" value="Genomic_DNA"/>
</dbReference>
<protein>
    <recommendedName>
        <fullName evidence="1">Amyloidogenic glycoprotein heparin-binding domain-containing protein</fullName>
    </recommendedName>
</protein>